<comment type="function">
    <text evidence="12">E3 ubiquitin-protein ligase which accepts ubiquitin from an E2 ubiquitin-conjugating enzyme in the form of a thioester and then directly transfers the ubiquitin to targeted substrates. Catalyzes monoubiquitination of 26S proteasome subunit PSMC2/RPT1.</text>
</comment>
<comment type="pathway">
    <text evidence="2">Protein modification; protein ubiquitination.</text>
</comment>
<evidence type="ECO:0000256" key="2">
    <source>
        <dbReference type="ARBA" id="ARBA00004906"/>
    </source>
</evidence>
<dbReference type="SMART" id="SM00184">
    <property type="entry name" value="RING"/>
    <property type="match status" value="1"/>
</dbReference>
<comment type="similarity">
    <text evidence="9">Belongs to the RNF181 family.</text>
</comment>
<reference evidence="17" key="1">
    <citation type="submission" date="2022-11" db="UniProtKB">
        <authorList>
            <consortium name="WormBaseParasite"/>
        </authorList>
    </citation>
    <scope>IDENTIFICATION</scope>
</reference>
<keyword evidence="4" id="KW-0808">Transferase</keyword>
<evidence type="ECO:0000256" key="7">
    <source>
        <dbReference type="ARBA" id="ARBA00022786"/>
    </source>
</evidence>
<keyword evidence="5" id="KW-0479">Metal-binding</keyword>
<keyword evidence="16" id="KW-1185">Reference proteome</keyword>
<accession>A0A914W6Z9</accession>
<protein>
    <recommendedName>
        <fullName evidence="10">E3 ubiquitin-protein ligase RNF181</fullName>
        <ecNumber evidence="3">2.3.2.27</ecNumber>
    </recommendedName>
    <alternativeName>
        <fullName evidence="11">RING finger protein 181</fullName>
    </alternativeName>
</protein>
<proteinExistence type="inferred from homology"/>
<evidence type="ECO:0000256" key="10">
    <source>
        <dbReference type="ARBA" id="ARBA00039317"/>
    </source>
</evidence>
<dbReference type="GO" id="GO:0016567">
    <property type="term" value="P:protein ubiquitination"/>
    <property type="evidence" value="ECO:0007669"/>
    <property type="project" value="TreeGrafter"/>
</dbReference>
<evidence type="ECO:0000256" key="3">
    <source>
        <dbReference type="ARBA" id="ARBA00012483"/>
    </source>
</evidence>
<evidence type="ECO:0000313" key="17">
    <source>
        <dbReference type="WBParaSite" id="PSAMB.scaffold314size57232.g4575.t1"/>
    </source>
</evidence>
<dbReference type="GO" id="GO:0005737">
    <property type="term" value="C:cytoplasm"/>
    <property type="evidence" value="ECO:0007669"/>
    <property type="project" value="TreeGrafter"/>
</dbReference>
<feature type="region of interest" description="Disordered" evidence="14">
    <location>
        <begin position="94"/>
        <end position="118"/>
    </location>
</feature>
<evidence type="ECO:0000256" key="11">
    <source>
        <dbReference type="ARBA" id="ARBA00041674"/>
    </source>
</evidence>
<keyword evidence="7" id="KW-0833">Ubl conjugation pathway</keyword>
<keyword evidence="8" id="KW-0862">Zinc</keyword>
<sequence>MGWRNTAVDMRSPMGHRKLVLNCSNAGAAENQPSVVSEQQCPVCIAVFESTSDCVKMPCKHQFHASCILPWLSKTNSCPVCRYELETDDASYESYRQQKKRRDRREENIQELHDSMFM</sequence>
<name>A0A914W6Z9_9BILA</name>
<evidence type="ECO:0000256" key="9">
    <source>
        <dbReference type="ARBA" id="ARBA00038197"/>
    </source>
</evidence>
<dbReference type="InterPro" id="IPR001841">
    <property type="entry name" value="Znf_RING"/>
</dbReference>
<evidence type="ECO:0000256" key="1">
    <source>
        <dbReference type="ARBA" id="ARBA00000900"/>
    </source>
</evidence>
<dbReference type="GO" id="GO:0061630">
    <property type="term" value="F:ubiquitin protein ligase activity"/>
    <property type="evidence" value="ECO:0007669"/>
    <property type="project" value="UniProtKB-EC"/>
</dbReference>
<dbReference type="Gene3D" id="3.30.40.10">
    <property type="entry name" value="Zinc/RING finger domain, C3HC4 (zinc finger)"/>
    <property type="match status" value="1"/>
</dbReference>
<organism evidence="16 17">
    <name type="scientific">Plectus sambesii</name>
    <dbReference type="NCBI Taxonomy" id="2011161"/>
    <lineage>
        <taxon>Eukaryota</taxon>
        <taxon>Metazoa</taxon>
        <taxon>Ecdysozoa</taxon>
        <taxon>Nematoda</taxon>
        <taxon>Chromadorea</taxon>
        <taxon>Plectida</taxon>
        <taxon>Plectina</taxon>
        <taxon>Plectoidea</taxon>
        <taxon>Plectidae</taxon>
        <taxon>Plectus</taxon>
    </lineage>
</organism>
<evidence type="ECO:0000256" key="5">
    <source>
        <dbReference type="ARBA" id="ARBA00022723"/>
    </source>
</evidence>
<evidence type="ECO:0000256" key="4">
    <source>
        <dbReference type="ARBA" id="ARBA00022679"/>
    </source>
</evidence>
<evidence type="ECO:0000256" key="8">
    <source>
        <dbReference type="ARBA" id="ARBA00022833"/>
    </source>
</evidence>
<dbReference type="PROSITE" id="PS50089">
    <property type="entry name" value="ZF_RING_2"/>
    <property type="match status" value="1"/>
</dbReference>
<evidence type="ECO:0000259" key="15">
    <source>
        <dbReference type="PROSITE" id="PS50089"/>
    </source>
</evidence>
<dbReference type="CDD" id="cd16669">
    <property type="entry name" value="RING-H2_RNF181"/>
    <property type="match status" value="1"/>
</dbReference>
<comment type="catalytic activity">
    <reaction evidence="1">
        <text>S-ubiquitinyl-[E2 ubiquitin-conjugating enzyme]-L-cysteine + [acceptor protein]-L-lysine = [E2 ubiquitin-conjugating enzyme]-L-cysteine + N(6)-ubiquitinyl-[acceptor protein]-L-lysine.</text>
        <dbReference type="EC" id="2.3.2.27"/>
    </reaction>
</comment>
<evidence type="ECO:0000256" key="6">
    <source>
        <dbReference type="ARBA" id="ARBA00022771"/>
    </source>
</evidence>
<dbReference type="GO" id="GO:0008270">
    <property type="term" value="F:zinc ion binding"/>
    <property type="evidence" value="ECO:0007669"/>
    <property type="project" value="UniProtKB-KW"/>
</dbReference>
<feature type="domain" description="RING-type" evidence="15">
    <location>
        <begin position="41"/>
        <end position="82"/>
    </location>
</feature>
<dbReference type="PANTHER" id="PTHR15710:SF160">
    <property type="entry name" value="E3 UBIQUITIN-PROTEIN LIGASE RNF181"/>
    <property type="match status" value="1"/>
</dbReference>
<dbReference type="Proteomes" id="UP000887566">
    <property type="component" value="Unplaced"/>
</dbReference>
<evidence type="ECO:0000256" key="14">
    <source>
        <dbReference type="SAM" id="MobiDB-lite"/>
    </source>
</evidence>
<dbReference type="EC" id="2.3.2.27" evidence="3"/>
<dbReference type="PANTHER" id="PTHR15710">
    <property type="entry name" value="E3 UBIQUITIN-PROTEIN LIGASE PRAJA"/>
    <property type="match status" value="1"/>
</dbReference>
<feature type="compositionally biased region" description="Basic and acidic residues" evidence="14">
    <location>
        <begin position="104"/>
        <end position="118"/>
    </location>
</feature>
<dbReference type="SUPFAM" id="SSF57850">
    <property type="entry name" value="RING/U-box"/>
    <property type="match status" value="1"/>
</dbReference>
<evidence type="ECO:0000256" key="12">
    <source>
        <dbReference type="ARBA" id="ARBA00045940"/>
    </source>
</evidence>
<dbReference type="InterPro" id="IPR013083">
    <property type="entry name" value="Znf_RING/FYVE/PHD"/>
</dbReference>
<keyword evidence="6 13" id="KW-0863">Zinc-finger</keyword>
<dbReference type="WBParaSite" id="PSAMB.scaffold314size57232.g4575.t1">
    <property type="protein sequence ID" value="PSAMB.scaffold314size57232.g4575.t1"/>
    <property type="gene ID" value="PSAMB.scaffold314size57232.g4575"/>
</dbReference>
<evidence type="ECO:0000313" key="16">
    <source>
        <dbReference type="Proteomes" id="UP000887566"/>
    </source>
</evidence>
<dbReference type="Pfam" id="PF13639">
    <property type="entry name" value="zf-RING_2"/>
    <property type="match status" value="1"/>
</dbReference>
<dbReference type="AlphaFoldDB" id="A0A914W6Z9"/>
<evidence type="ECO:0000256" key="13">
    <source>
        <dbReference type="PROSITE-ProRule" id="PRU00175"/>
    </source>
</evidence>